<evidence type="ECO:0000256" key="7">
    <source>
        <dbReference type="PROSITE-ProRule" id="PRU00169"/>
    </source>
</evidence>
<name>A0A380V8A7_9PAST</name>
<dbReference type="PANTHER" id="PTHR43065:SF42">
    <property type="entry name" value="TWO-COMPONENT SENSOR PPRA"/>
    <property type="match status" value="1"/>
</dbReference>
<comment type="catalytic activity">
    <reaction evidence="1">
        <text>ATP + protein L-histidine = ADP + protein N-phospho-L-histidine.</text>
        <dbReference type="EC" id="2.7.13.3"/>
    </reaction>
</comment>
<dbReference type="SMART" id="SM00388">
    <property type="entry name" value="HisKA"/>
    <property type="match status" value="1"/>
</dbReference>
<dbReference type="Gene3D" id="6.10.340.10">
    <property type="match status" value="1"/>
</dbReference>
<dbReference type="InterPro" id="IPR011006">
    <property type="entry name" value="CheY-like_superfamily"/>
</dbReference>
<evidence type="ECO:0000259" key="11">
    <source>
        <dbReference type="PROSITE" id="PS50885"/>
    </source>
</evidence>
<dbReference type="Pfam" id="PF00512">
    <property type="entry name" value="HisKA"/>
    <property type="match status" value="1"/>
</dbReference>
<keyword evidence="6 12" id="KW-0418">Kinase</keyword>
<dbReference type="SUPFAM" id="SSF55874">
    <property type="entry name" value="ATPase domain of HSP90 chaperone/DNA topoisomerase II/histidine kinase"/>
    <property type="match status" value="1"/>
</dbReference>
<dbReference type="Gene3D" id="1.10.287.130">
    <property type="match status" value="1"/>
</dbReference>
<dbReference type="Gene3D" id="3.40.50.2300">
    <property type="match status" value="1"/>
</dbReference>
<dbReference type="InterPro" id="IPR005467">
    <property type="entry name" value="His_kinase_dom"/>
</dbReference>
<dbReference type="Gene3D" id="3.30.565.10">
    <property type="entry name" value="Histidine kinase-like ATPase, C-terminal domain"/>
    <property type="match status" value="1"/>
</dbReference>
<keyword evidence="8" id="KW-0472">Membrane</keyword>
<dbReference type="SUPFAM" id="SSF55785">
    <property type="entry name" value="PYP-like sensor domain (PAS domain)"/>
    <property type="match status" value="1"/>
</dbReference>
<dbReference type="Pfam" id="PF00672">
    <property type="entry name" value="HAMP"/>
    <property type="match status" value="1"/>
</dbReference>
<dbReference type="PROSITE" id="PS50885">
    <property type="entry name" value="HAMP"/>
    <property type="match status" value="1"/>
</dbReference>
<dbReference type="InterPro" id="IPR035965">
    <property type="entry name" value="PAS-like_dom_sf"/>
</dbReference>
<dbReference type="PANTHER" id="PTHR43065">
    <property type="entry name" value="SENSOR HISTIDINE KINASE"/>
    <property type="match status" value="1"/>
</dbReference>
<dbReference type="Pfam" id="PF00072">
    <property type="entry name" value="Response_reg"/>
    <property type="match status" value="1"/>
</dbReference>
<evidence type="ECO:0000259" key="10">
    <source>
        <dbReference type="PROSITE" id="PS50110"/>
    </source>
</evidence>
<dbReference type="CDD" id="cd00082">
    <property type="entry name" value="HisKA"/>
    <property type="match status" value="1"/>
</dbReference>
<dbReference type="Pfam" id="PF12860">
    <property type="entry name" value="PAS_7"/>
    <property type="match status" value="1"/>
</dbReference>
<comment type="subcellular location">
    <subcellularLocation>
        <location evidence="2">Membrane</location>
    </subcellularLocation>
</comment>
<evidence type="ECO:0000256" key="2">
    <source>
        <dbReference type="ARBA" id="ARBA00004370"/>
    </source>
</evidence>
<dbReference type="SUPFAM" id="SSF158472">
    <property type="entry name" value="HAMP domain-like"/>
    <property type="match status" value="1"/>
</dbReference>
<sequence length="614" mass="69286">MRIQFLTYQIDSLVKQIDQGYTRLAKEKVELVNNESKQIQTNLYKNIVSILIFALFTIILILVLGLYIYRLFGERLYSITQALTRLSQGDKTINVPQQQKRDEIGDLARAFDIFQKNVLKLDQTNALLKEKSELLQQTFWAIRDGFAIFDQKGVLVSCNKEFVQIVEPGHPLASFQGIRQLVDLLVAGGAKVYGADQALTEAVLTEIRTKEEPLEILYNNFIFEWRISPLQDGGLVAFLIDRTQRKKLENDLAHSQKMRTIGHLTGGISHDFNNFLAVIIGNLDLIDSAALPEKQAKRIQRALKAAENSATLTQRLLAYARKQPLHPMALDINQLLLDFSDFMKHSLPPAIKVRLDLAENLPFAYIDKNQLETALVNLLVNAKDALNGEGNIVIRTCQKLVQRTYWQEQMLQLSVIDEGYGMDETTKKQIFEPFFTTKQNGKGSGLGLSMVYGFIRQSKGRVIVESSPGKGTTIHLQLPIAQENSQKITVLLAPQEQKMNFANLLLVEDQQALRETLTEQLSEMGYCTVAVDSAEAAIDYFNQKQPIDYLLSDVVLSGQLTGVDLANYVKQSYPRTKILLMTANFAEDIEKSTEFIVLSKPFHVDKLALLLSKL</sequence>
<dbReference type="SMART" id="SM00387">
    <property type="entry name" value="HATPase_c"/>
    <property type="match status" value="1"/>
</dbReference>
<feature type="domain" description="HAMP" evidence="11">
    <location>
        <begin position="70"/>
        <end position="123"/>
    </location>
</feature>
<dbReference type="InterPro" id="IPR004358">
    <property type="entry name" value="Sig_transdc_His_kin-like_C"/>
</dbReference>
<dbReference type="SMART" id="SM00448">
    <property type="entry name" value="REC"/>
    <property type="match status" value="1"/>
</dbReference>
<dbReference type="EMBL" id="UFSB01000001">
    <property type="protein sequence ID" value="SUU34273.1"/>
    <property type="molecule type" value="Genomic_DNA"/>
</dbReference>
<evidence type="ECO:0000256" key="8">
    <source>
        <dbReference type="SAM" id="Phobius"/>
    </source>
</evidence>
<dbReference type="Gene3D" id="3.30.450.20">
    <property type="entry name" value="PAS domain"/>
    <property type="match status" value="1"/>
</dbReference>
<dbReference type="CDD" id="cd06225">
    <property type="entry name" value="HAMP"/>
    <property type="match status" value="1"/>
</dbReference>
<feature type="domain" description="Histidine kinase" evidence="9">
    <location>
        <begin position="267"/>
        <end position="482"/>
    </location>
</feature>
<keyword evidence="5" id="KW-0808">Transferase</keyword>
<organism evidence="12 13">
    <name type="scientific">Actinobacillus seminis</name>
    <dbReference type="NCBI Taxonomy" id="722"/>
    <lineage>
        <taxon>Bacteria</taxon>
        <taxon>Pseudomonadati</taxon>
        <taxon>Pseudomonadota</taxon>
        <taxon>Gammaproteobacteria</taxon>
        <taxon>Pasteurellales</taxon>
        <taxon>Pasteurellaceae</taxon>
        <taxon>Actinobacillus</taxon>
    </lineage>
</organism>
<dbReference type="GO" id="GO:0000155">
    <property type="term" value="F:phosphorelay sensor kinase activity"/>
    <property type="evidence" value="ECO:0007669"/>
    <property type="project" value="InterPro"/>
</dbReference>
<dbReference type="InterPro" id="IPR001789">
    <property type="entry name" value="Sig_transdc_resp-reg_receiver"/>
</dbReference>
<dbReference type="PROSITE" id="PS50110">
    <property type="entry name" value="RESPONSE_REGULATORY"/>
    <property type="match status" value="1"/>
</dbReference>
<dbReference type="Proteomes" id="UP000254507">
    <property type="component" value="Unassembled WGS sequence"/>
</dbReference>
<dbReference type="EC" id="2.7.13.3" evidence="3"/>
<keyword evidence="8" id="KW-0812">Transmembrane</keyword>
<dbReference type="SUPFAM" id="SSF47384">
    <property type="entry name" value="Homodimeric domain of signal transducing histidine kinase"/>
    <property type="match status" value="1"/>
</dbReference>
<evidence type="ECO:0000256" key="6">
    <source>
        <dbReference type="ARBA" id="ARBA00022777"/>
    </source>
</evidence>
<dbReference type="GO" id="GO:0016020">
    <property type="term" value="C:membrane"/>
    <property type="evidence" value="ECO:0007669"/>
    <property type="project" value="UniProtKB-SubCell"/>
</dbReference>
<keyword evidence="4 7" id="KW-0597">Phosphoprotein</keyword>
<reference evidence="12 13" key="1">
    <citation type="submission" date="2018-06" db="EMBL/GenBank/DDBJ databases">
        <authorList>
            <consortium name="Pathogen Informatics"/>
            <person name="Doyle S."/>
        </authorList>
    </citation>
    <scope>NUCLEOTIDE SEQUENCE [LARGE SCALE GENOMIC DNA]</scope>
    <source>
        <strain evidence="12 13">NCTC10851</strain>
    </source>
</reference>
<dbReference type="Pfam" id="PF02518">
    <property type="entry name" value="HATPase_c"/>
    <property type="match status" value="1"/>
</dbReference>
<feature type="transmembrane region" description="Helical" evidence="8">
    <location>
        <begin position="47"/>
        <end position="69"/>
    </location>
</feature>
<dbReference type="InterPro" id="IPR036890">
    <property type="entry name" value="HATPase_C_sf"/>
</dbReference>
<dbReference type="InterPro" id="IPR003594">
    <property type="entry name" value="HATPase_dom"/>
</dbReference>
<evidence type="ECO:0000256" key="5">
    <source>
        <dbReference type="ARBA" id="ARBA00022679"/>
    </source>
</evidence>
<evidence type="ECO:0000256" key="1">
    <source>
        <dbReference type="ARBA" id="ARBA00000085"/>
    </source>
</evidence>
<dbReference type="SUPFAM" id="SSF52172">
    <property type="entry name" value="CheY-like"/>
    <property type="match status" value="1"/>
</dbReference>
<gene>
    <name evidence="12" type="primary">arcB_1</name>
    <name evidence="12" type="ORF">NCTC10851_00241</name>
</gene>
<keyword evidence="8" id="KW-1133">Transmembrane helix</keyword>
<dbReference type="AlphaFoldDB" id="A0A380V8A7"/>
<feature type="modified residue" description="4-aspartylphosphate" evidence="7">
    <location>
        <position position="553"/>
    </location>
</feature>
<dbReference type="InterPro" id="IPR036097">
    <property type="entry name" value="HisK_dim/P_sf"/>
</dbReference>
<evidence type="ECO:0000256" key="3">
    <source>
        <dbReference type="ARBA" id="ARBA00012438"/>
    </source>
</evidence>
<protein>
    <recommendedName>
        <fullName evidence="3">histidine kinase</fullName>
        <ecNumber evidence="3">2.7.13.3</ecNumber>
    </recommendedName>
</protein>
<dbReference type="InterPro" id="IPR003660">
    <property type="entry name" value="HAMP_dom"/>
</dbReference>
<proteinExistence type="predicted"/>
<dbReference type="InterPro" id="IPR003661">
    <property type="entry name" value="HisK_dim/P_dom"/>
</dbReference>
<accession>A0A380V8A7</accession>
<evidence type="ECO:0000313" key="13">
    <source>
        <dbReference type="Proteomes" id="UP000254507"/>
    </source>
</evidence>
<dbReference type="PROSITE" id="PS50109">
    <property type="entry name" value="HIS_KIN"/>
    <property type="match status" value="1"/>
</dbReference>
<evidence type="ECO:0000259" key="9">
    <source>
        <dbReference type="PROSITE" id="PS50109"/>
    </source>
</evidence>
<evidence type="ECO:0000313" key="12">
    <source>
        <dbReference type="EMBL" id="SUU34273.1"/>
    </source>
</evidence>
<evidence type="ECO:0000256" key="4">
    <source>
        <dbReference type="ARBA" id="ARBA00022553"/>
    </source>
</evidence>
<dbReference type="SMART" id="SM00304">
    <property type="entry name" value="HAMP"/>
    <property type="match status" value="1"/>
</dbReference>
<feature type="domain" description="Response regulatory" evidence="10">
    <location>
        <begin position="503"/>
        <end position="614"/>
    </location>
</feature>
<dbReference type="PRINTS" id="PR00344">
    <property type="entry name" value="BCTRLSENSOR"/>
</dbReference>